<feature type="domain" description="Fe2OG dioxygenase" evidence="7">
    <location>
        <begin position="321"/>
        <end position="443"/>
    </location>
</feature>
<dbReference type="GO" id="GO:0046872">
    <property type="term" value="F:metal ion binding"/>
    <property type="evidence" value="ECO:0007669"/>
    <property type="project" value="UniProtKB-KW"/>
</dbReference>
<dbReference type="InterPro" id="IPR037151">
    <property type="entry name" value="AlkB-like_sf"/>
</dbReference>
<dbReference type="PANTHER" id="PTHR16557:SF2">
    <property type="entry name" value="NUCLEIC ACID DIOXYGENASE ALKBH1"/>
    <property type="match status" value="1"/>
</dbReference>
<evidence type="ECO:0000313" key="8">
    <source>
        <dbReference type="EMBL" id="CDZ96363.1"/>
    </source>
</evidence>
<protein>
    <submittedName>
        <fullName evidence="8">DNA alkylation damage repair protein</fullName>
    </submittedName>
</protein>
<comment type="cofactor">
    <cofactor evidence="5">
        <name>Fe(2+)</name>
        <dbReference type="ChEBI" id="CHEBI:29033"/>
    </cofactor>
    <text evidence="5">Binds 1 Fe(2+) ion per subunit.</text>
</comment>
<proteinExistence type="predicted"/>
<feature type="compositionally biased region" description="Basic and acidic residues" evidence="6">
    <location>
        <begin position="7"/>
        <end position="16"/>
    </location>
</feature>
<feature type="binding site" evidence="5">
    <location>
        <position position="341"/>
    </location>
    <ligand>
        <name>Fe cation</name>
        <dbReference type="ChEBI" id="CHEBI:24875"/>
        <note>catalytic</note>
    </ligand>
</feature>
<keyword evidence="4 5" id="KW-0408">Iron</keyword>
<evidence type="ECO:0000256" key="2">
    <source>
        <dbReference type="ARBA" id="ARBA00022964"/>
    </source>
</evidence>
<evidence type="ECO:0000256" key="6">
    <source>
        <dbReference type="SAM" id="MobiDB-lite"/>
    </source>
</evidence>
<dbReference type="GO" id="GO:0005634">
    <property type="term" value="C:nucleus"/>
    <property type="evidence" value="ECO:0007669"/>
    <property type="project" value="TreeGrafter"/>
</dbReference>
<evidence type="ECO:0000256" key="1">
    <source>
        <dbReference type="ARBA" id="ARBA00022723"/>
    </source>
</evidence>
<sequence>MSTPFRLSEKHFKARSDPSPCGRKKSSNRRPKTIFRPSLEDVFDPRRLLDSTRHQPGDLDQAGWTEARREDVECVSVGKGKVDAWAVVGMPGLVILPGYFSPERQRLLVKSCLQIHTQPPNKTNLDTHFHLPPSPLFPSSPLSDDGCKTPSSSLWSLYTSSLHSHPPEDPLVPTRASSLEDDSSSEEGSKQKFVRIPPTRTLIENLPGEDFLNTVASDGKREILPVEPSKTVRPKPISKLIRELRWTNIGLFYDWTSKSYDFDTPIPFPDDIDMISRQIVSKDIDWSLVYGSLGVDGTPSSKDENGMELERVKWEQWNDYKPDAGIINFYQPDDTLMAHVDRSELDAHRPLVSVSLGLSAVFLLGTSSRDTPPLPILLRSGDVVVLSGHGRRAYHGVPRILDDTLPAHLKPSLPEDQVSPSWDEDLGRYMETTRININARQVFPPGFKRP</sequence>
<evidence type="ECO:0000259" key="7">
    <source>
        <dbReference type="PROSITE" id="PS51471"/>
    </source>
</evidence>
<dbReference type="GO" id="GO:0051213">
    <property type="term" value="F:dioxygenase activity"/>
    <property type="evidence" value="ECO:0007669"/>
    <property type="project" value="UniProtKB-KW"/>
</dbReference>
<evidence type="ECO:0000256" key="5">
    <source>
        <dbReference type="PIRSR" id="PIRSR604574-2"/>
    </source>
</evidence>
<reference evidence="8" key="1">
    <citation type="submission" date="2014-08" db="EMBL/GenBank/DDBJ databases">
        <authorList>
            <person name="Sharma Rahul"/>
            <person name="Thines Marco"/>
        </authorList>
    </citation>
    <scope>NUCLEOTIDE SEQUENCE</scope>
</reference>
<name>A0A0F7SFL0_PHARH</name>
<keyword evidence="1 5" id="KW-0479">Metal-binding</keyword>
<organism evidence="8">
    <name type="scientific">Phaffia rhodozyma</name>
    <name type="common">Yeast</name>
    <name type="synonym">Xanthophyllomyces dendrorhous</name>
    <dbReference type="NCBI Taxonomy" id="264483"/>
    <lineage>
        <taxon>Eukaryota</taxon>
        <taxon>Fungi</taxon>
        <taxon>Dikarya</taxon>
        <taxon>Basidiomycota</taxon>
        <taxon>Agaricomycotina</taxon>
        <taxon>Tremellomycetes</taxon>
        <taxon>Cystofilobasidiales</taxon>
        <taxon>Mrakiaceae</taxon>
        <taxon>Phaffia</taxon>
    </lineage>
</organism>
<dbReference type="PROSITE" id="PS51471">
    <property type="entry name" value="FE2OG_OXY"/>
    <property type="match status" value="1"/>
</dbReference>
<dbReference type="InterPro" id="IPR005123">
    <property type="entry name" value="Oxoglu/Fe-dep_dioxygenase_dom"/>
</dbReference>
<evidence type="ECO:0000256" key="4">
    <source>
        <dbReference type="ARBA" id="ARBA00023004"/>
    </source>
</evidence>
<dbReference type="SUPFAM" id="SSF51197">
    <property type="entry name" value="Clavaminate synthase-like"/>
    <property type="match status" value="1"/>
</dbReference>
<feature type="binding site" evidence="5">
    <location>
        <position position="395"/>
    </location>
    <ligand>
        <name>Fe cation</name>
        <dbReference type="ChEBI" id="CHEBI:24875"/>
        <note>catalytic</note>
    </ligand>
</feature>
<dbReference type="Gene3D" id="2.60.120.590">
    <property type="entry name" value="Alpha-ketoglutarate-dependent dioxygenase AlkB-like"/>
    <property type="match status" value="1"/>
</dbReference>
<feature type="region of interest" description="Disordered" evidence="6">
    <location>
        <begin position="164"/>
        <end position="192"/>
    </location>
</feature>
<dbReference type="InterPro" id="IPR027450">
    <property type="entry name" value="AlkB-like"/>
</dbReference>
<dbReference type="EMBL" id="LN483143">
    <property type="protein sequence ID" value="CDZ96363.1"/>
    <property type="molecule type" value="Genomic_DNA"/>
</dbReference>
<evidence type="ECO:0000256" key="3">
    <source>
        <dbReference type="ARBA" id="ARBA00023002"/>
    </source>
</evidence>
<keyword evidence="2" id="KW-0223">Dioxygenase</keyword>
<feature type="region of interest" description="Disordered" evidence="6">
    <location>
        <begin position="123"/>
        <end position="145"/>
    </location>
</feature>
<feature type="region of interest" description="Disordered" evidence="6">
    <location>
        <begin position="1"/>
        <end position="36"/>
    </location>
</feature>
<dbReference type="PANTHER" id="PTHR16557">
    <property type="entry name" value="ALKYLATED DNA REPAIR PROTEIN ALKB-RELATED"/>
    <property type="match status" value="1"/>
</dbReference>
<feature type="binding site" evidence="5">
    <location>
        <position position="339"/>
    </location>
    <ligand>
        <name>Fe cation</name>
        <dbReference type="ChEBI" id="CHEBI:24875"/>
        <note>catalytic</note>
    </ligand>
</feature>
<feature type="compositionally biased region" description="Basic residues" evidence="6">
    <location>
        <begin position="22"/>
        <end position="33"/>
    </location>
</feature>
<accession>A0A0F7SFL0</accession>
<dbReference type="InterPro" id="IPR004574">
    <property type="entry name" value="Alkb"/>
</dbReference>
<keyword evidence="3" id="KW-0560">Oxidoreductase</keyword>
<dbReference type="GO" id="GO:0005737">
    <property type="term" value="C:cytoplasm"/>
    <property type="evidence" value="ECO:0007669"/>
    <property type="project" value="TreeGrafter"/>
</dbReference>
<dbReference type="Pfam" id="PF13532">
    <property type="entry name" value="2OG-FeII_Oxy_2"/>
    <property type="match status" value="1"/>
</dbReference>
<dbReference type="AlphaFoldDB" id="A0A0F7SFL0"/>